<feature type="chain" id="PRO_5031526362" evidence="4">
    <location>
        <begin position="29"/>
        <end position="589"/>
    </location>
</feature>
<dbReference type="Gene3D" id="3.40.50.1110">
    <property type="entry name" value="SGNH hydrolase"/>
    <property type="match status" value="2"/>
</dbReference>
<dbReference type="EMBL" id="CP051685">
    <property type="protein sequence ID" value="QJE01972.1"/>
    <property type="molecule type" value="Genomic_DNA"/>
</dbReference>
<organism evidence="6 7">
    <name type="scientific">Massilia forsythiae</name>
    <dbReference type="NCBI Taxonomy" id="2728020"/>
    <lineage>
        <taxon>Bacteria</taxon>
        <taxon>Pseudomonadati</taxon>
        <taxon>Pseudomonadota</taxon>
        <taxon>Betaproteobacteria</taxon>
        <taxon>Burkholderiales</taxon>
        <taxon>Oxalobacteraceae</taxon>
        <taxon>Telluria group</taxon>
        <taxon>Massilia</taxon>
    </lineage>
</organism>
<dbReference type="GO" id="GO:0016788">
    <property type="term" value="F:hydrolase activity, acting on ester bonds"/>
    <property type="evidence" value="ECO:0007669"/>
    <property type="project" value="UniProtKB-ARBA"/>
</dbReference>
<accession>A0A7Z2VZZ2</accession>
<dbReference type="PANTHER" id="PTHR43695:SF1">
    <property type="entry name" value="RHAMNOGALACTURONAN ACETYLESTERASE"/>
    <property type="match status" value="1"/>
</dbReference>
<evidence type="ECO:0000259" key="5">
    <source>
        <dbReference type="Pfam" id="PF13472"/>
    </source>
</evidence>
<gene>
    <name evidence="6" type="ORF">HH212_19720</name>
</gene>
<feature type="region of interest" description="Disordered" evidence="3">
    <location>
        <begin position="427"/>
        <end position="454"/>
    </location>
</feature>
<evidence type="ECO:0000313" key="7">
    <source>
        <dbReference type="Proteomes" id="UP000502415"/>
    </source>
</evidence>
<dbReference type="SUPFAM" id="SSF52266">
    <property type="entry name" value="SGNH hydrolase"/>
    <property type="match status" value="2"/>
</dbReference>
<keyword evidence="4" id="KW-0732">Signal</keyword>
<keyword evidence="2" id="KW-0378">Hydrolase</keyword>
<reference evidence="6 7" key="1">
    <citation type="submission" date="2020-04" db="EMBL/GenBank/DDBJ databases">
        <title>Genome sequencing of novel species.</title>
        <authorList>
            <person name="Heo J."/>
            <person name="Kim S.-J."/>
            <person name="Kim J.-S."/>
            <person name="Hong S.-B."/>
            <person name="Kwon S.-W."/>
        </authorList>
    </citation>
    <scope>NUCLEOTIDE SEQUENCE [LARGE SCALE GENOMIC DNA]</scope>
    <source>
        <strain evidence="6 7">GN2-R2</strain>
    </source>
</reference>
<feature type="signal peptide" evidence="4">
    <location>
        <begin position="1"/>
        <end position="28"/>
    </location>
</feature>
<dbReference type="KEGG" id="mfy:HH212_19720"/>
<feature type="domain" description="SGNH hydrolase-type esterase" evidence="5">
    <location>
        <begin position="352"/>
        <end position="550"/>
    </location>
</feature>
<comment type="similarity">
    <text evidence="1">Belongs to the 'GDSL' lipolytic enzyme family.</text>
</comment>
<evidence type="ECO:0000256" key="2">
    <source>
        <dbReference type="ARBA" id="ARBA00022801"/>
    </source>
</evidence>
<dbReference type="PROSITE" id="PS51257">
    <property type="entry name" value="PROKAR_LIPOPROTEIN"/>
    <property type="match status" value="1"/>
</dbReference>
<name>A0A7Z2VZZ2_9BURK</name>
<evidence type="ECO:0000313" key="6">
    <source>
        <dbReference type="EMBL" id="QJE01972.1"/>
    </source>
</evidence>
<evidence type="ECO:0000256" key="1">
    <source>
        <dbReference type="ARBA" id="ARBA00008668"/>
    </source>
</evidence>
<feature type="domain" description="SGNH hydrolase-type esterase" evidence="5">
    <location>
        <begin position="70"/>
        <end position="285"/>
    </location>
</feature>
<dbReference type="InterPro" id="IPR037459">
    <property type="entry name" value="RhgT-like"/>
</dbReference>
<dbReference type="InterPro" id="IPR036514">
    <property type="entry name" value="SGNH_hydro_sf"/>
</dbReference>
<protein>
    <submittedName>
        <fullName evidence="6">Rhamnogalacturonan acetylesterase</fullName>
    </submittedName>
</protein>
<keyword evidence="7" id="KW-1185">Reference proteome</keyword>
<dbReference type="InterPro" id="IPR013830">
    <property type="entry name" value="SGNH_hydro"/>
</dbReference>
<dbReference type="RefSeq" id="WP_170204059.1">
    <property type="nucleotide sequence ID" value="NZ_CP051685.1"/>
</dbReference>
<dbReference type="Proteomes" id="UP000502415">
    <property type="component" value="Chromosome"/>
</dbReference>
<sequence>MRVRSFAFLPIRACALAAAIAIACNAAAAQTPPPPPQPAAPLPAAVNTDPARAQVALPEPANPALPSIVLIGDSTVRNGRDDGQGKGPAGQWGWGNPLAAYVDPAKVNVVNRAVGGLSSRTYLTSGHWQRTLALIKPGDVVLMQFGHNDAAPLNDDKRARGTIRGTGEEAQEIDNILTKQHETVHSYGWYLRRFIADIRARGATPVVVSPIPRKAWDEQGKVRRNRADYAGWAQQVAQGERVAFIDLNELAARRYDELGHDAVMKLFPLTVPDEHVHTNWAGAQLNADIVAAGLRGLGDARIAGFMHRDAGMKEGANTNVASMKEDDRPVVDARAVREESALDPSLPTLFLVGDSTVRSGGQNGAIGWGERIAPFFDTRKINVVNSAIGGRSSRTFYTEGRWDRVLARLKRGDVVLVQFGHNDGGRIGDPAMKNRASAPGIGPETVEDTRPDGSKEQVHSFGWYMARYVNDARAKGATVILASPVPHRDKWQEGRDFATFADWDRQVAQANGALFMDLTLLVADGYRQAGAAKVDTFFSDARTHTNGQGADFNAARVAAGLKALPGNPLGAYFAGPASDKASGTTAAHP</sequence>
<dbReference type="CDD" id="cd01821">
    <property type="entry name" value="Rhamnogalacturan_acetylesterase_like"/>
    <property type="match status" value="2"/>
</dbReference>
<evidence type="ECO:0000256" key="4">
    <source>
        <dbReference type="SAM" id="SignalP"/>
    </source>
</evidence>
<evidence type="ECO:0000256" key="3">
    <source>
        <dbReference type="SAM" id="MobiDB-lite"/>
    </source>
</evidence>
<dbReference type="AlphaFoldDB" id="A0A7Z2VZZ2"/>
<dbReference type="Pfam" id="PF13472">
    <property type="entry name" value="Lipase_GDSL_2"/>
    <property type="match status" value="2"/>
</dbReference>
<proteinExistence type="inferred from homology"/>
<dbReference type="PANTHER" id="PTHR43695">
    <property type="entry name" value="PUTATIVE (AFU_ORTHOLOGUE AFUA_2G17250)-RELATED"/>
    <property type="match status" value="1"/>
</dbReference>